<reference evidence="19" key="4">
    <citation type="submission" date="2025-09" db="UniProtKB">
        <authorList>
            <consortium name="Ensembl"/>
        </authorList>
    </citation>
    <scope>IDENTIFICATION</scope>
</reference>
<protein>
    <recommendedName>
        <fullName evidence="18">Flavin-containing monooxygenase</fullName>
        <ecNumber evidence="18">1.-.-.-</ecNumber>
    </recommendedName>
</protein>
<evidence type="ECO:0000256" key="16">
    <source>
        <dbReference type="ARBA" id="ARBA00048088"/>
    </source>
</evidence>
<dbReference type="InterPro" id="IPR020946">
    <property type="entry name" value="Flavin_mOase-like"/>
</dbReference>
<dbReference type="InterPro" id="IPR036188">
    <property type="entry name" value="FAD/NAD-bd_sf"/>
</dbReference>
<name>A0A6Q2XQ71_ESOLU</name>
<comment type="catalytic activity">
    <reaction evidence="16">
        <text>trimethylamine + NADPH + O2 = trimethylamine N-oxide + NADP(+) + H2O</text>
        <dbReference type="Rhea" id="RHEA:31979"/>
        <dbReference type="ChEBI" id="CHEBI:15377"/>
        <dbReference type="ChEBI" id="CHEBI:15379"/>
        <dbReference type="ChEBI" id="CHEBI:15724"/>
        <dbReference type="ChEBI" id="CHEBI:57783"/>
        <dbReference type="ChEBI" id="CHEBI:58349"/>
        <dbReference type="ChEBI" id="CHEBI:58389"/>
        <dbReference type="EC" id="1.14.13.148"/>
    </reaction>
    <physiologicalReaction direction="left-to-right" evidence="16">
        <dbReference type="Rhea" id="RHEA:31980"/>
    </physiologicalReaction>
</comment>
<comment type="function">
    <text evidence="13">Broad spectrum monooxygenase that catalyzes the oxygenation of a wide variety of nitrogen- and sulfur-containing compounds including xenobiotics. Catalyzes the S-oxygenation of hypotaurine to produce taurine, an organic osmolyte involved in cell volume regulation as well as a variety of cytoprotective and developmental processes. In vitro, catalyzes the N-oxygenation of trimethylamine (TMA) to produce trimethylamine N-oxide (TMAO) and could therefore participate to the detoxification of this compound that is generated by the action of gut microbiota from dietary precursors such as choline, choline containing compounds, betaine or L-carnitine.</text>
</comment>
<proteinExistence type="inferred from homology"/>
<dbReference type="AlphaFoldDB" id="A0A6Q2XQ71"/>
<keyword evidence="5" id="KW-0812">Transmembrane</keyword>
<comment type="catalytic activity">
    <reaction evidence="17">
        <text>N,N-dimethylaniline + NADPH + O2 + H(+) = N,N-dimethylaniline N-oxide + NADP(+) + H2O</text>
        <dbReference type="Rhea" id="RHEA:24468"/>
        <dbReference type="ChEBI" id="CHEBI:15377"/>
        <dbReference type="ChEBI" id="CHEBI:15378"/>
        <dbReference type="ChEBI" id="CHEBI:15379"/>
        <dbReference type="ChEBI" id="CHEBI:16269"/>
        <dbReference type="ChEBI" id="CHEBI:17735"/>
        <dbReference type="ChEBI" id="CHEBI:57783"/>
        <dbReference type="ChEBI" id="CHEBI:58349"/>
        <dbReference type="EC" id="1.14.13.8"/>
    </reaction>
    <physiologicalReaction direction="left-to-right" evidence="17">
        <dbReference type="Rhea" id="RHEA:24469"/>
    </physiologicalReaction>
</comment>
<reference evidence="19" key="3">
    <citation type="submission" date="2025-08" db="UniProtKB">
        <authorList>
            <consortium name="Ensembl"/>
        </authorList>
    </citation>
    <scope>IDENTIFICATION</scope>
</reference>
<keyword evidence="8" id="KW-0521">NADP</keyword>
<sequence length="584" mass="65282">MLHTFFLFSPQYYSNFCKSSIVMVRTVAVIGAGPSGLTSIKGCLEEGLEPTCFESSDDIGGLWRFKECVDPGRANIYQSVIINSSKEMMSYSDFPPPADLPNNMHHTQLLIYLRLYAEAFDLLKHIQFQTAVLSVRQRPDFHVSGQWEVETERSGHRETLVFDAVMVCTGHFTQPHLPLSDFPGIEEFEGKYLHSWEYRSAEGLQGKRVVVVGIGNSGGDIAVDASRIAEQVYLSTRRGAWVVSRVGEGGLPGDLVGTSRWDRLMQTLFPSWIASSIENKVNQIFNHRLYGLQPKHGFFAQIPVVNDDLPGRIISGRVLIKPNIREVRGSSVVFEDGSVVDKVDVVVFATGYNYNYPFLPSGLLANSGLPLCLYRHVFPLGLARPSLAIVGFVCNLGAINPLAEMQARWATRIFKGLLTLPPEKAMLQDIKRDTSTLQNRFACLERHPLQVDHIPYLDSMAKEIGVRPNLLWLLLTEPGLGLRVLLGPCTPYQYRLRGPGQWDGARQAILTQWERVAQPFKTRIAPQEENKIRFSFSLKLVLTMSGTAILLTLFSRHSASSVLSHPADILAKVCTLPETMWGHK</sequence>
<evidence type="ECO:0000256" key="18">
    <source>
        <dbReference type="RuleBase" id="RU361177"/>
    </source>
</evidence>
<keyword evidence="20" id="KW-1185">Reference proteome</keyword>
<comment type="subcellular location">
    <subcellularLocation>
        <location evidence="2">Endoplasmic reticulum membrane</location>
        <topology evidence="2">Single-pass membrane protein</topology>
    </subcellularLocation>
</comment>
<evidence type="ECO:0000256" key="12">
    <source>
        <dbReference type="ARBA" id="ARBA00023136"/>
    </source>
</evidence>
<keyword evidence="6" id="KW-0256">Endoplasmic reticulum</keyword>
<dbReference type="PIRSF" id="PIRSF000332">
    <property type="entry name" value="FMO"/>
    <property type="match status" value="1"/>
</dbReference>
<evidence type="ECO:0000256" key="10">
    <source>
        <dbReference type="ARBA" id="ARBA00023002"/>
    </source>
</evidence>
<dbReference type="InterPro" id="IPR050346">
    <property type="entry name" value="FMO-like"/>
</dbReference>
<dbReference type="Proteomes" id="UP000265140">
    <property type="component" value="Chromosome 8"/>
</dbReference>
<dbReference type="InterPro" id="IPR002253">
    <property type="entry name" value="Flavin_mOase_1"/>
</dbReference>
<comment type="catalytic activity">
    <reaction evidence="14">
        <text>hypotaurine + NADH + O2 + H(+) = taurine + NAD(+) + H2O</text>
        <dbReference type="Rhea" id="RHEA:74111"/>
        <dbReference type="ChEBI" id="CHEBI:15377"/>
        <dbReference type="ChEBI" id="CHEBI:15378"/>
        <dbReference type="ChEBI" id="CHEBI:15379"/>
        <dbReference type="ChEBI" id="CHEBI:57540"/>
        <dbReference type="ChEBI" id="CHEBI:57853"/>
        <dbReference type="ChEBI" id="CHEBI:57945"/>
        <dbReference type="ChEBI" id="CHEBI:507393"/>
        <dbReference type="EC" id="1.14.13.8"/>
    </reaction>
    <physiologicalReaction direction="left-to-right" evidence="14">
        <dbReference type="Rhea" id="RHEA:74112"/>
    </physiologicalReaction>
</comment>
<keyword evidence="9" id="KW-1133">Transmembrane helix</keyword>
<dbReference type="InterPro" id="IPR000960">
    <property type="entry name" value="Flavin_mOase"/>
</dbReference>
<comment type="catalytic activity">
    <reaction evidence="15">
        <text>hypotaurine + NADPH + O2 + H(+) = taurine + NADP(+) + H2O</text>
        <dbReference type="Rhea" id="RHEA:69819"/>
        <dbReference type="ChEBI" id="CHEBI:15377"/>
        <dbReference type="ChEBI" id="CHEBI:15378"/>
        <dbReference type="ChEBI" id="CHEBI:15379"/>
        <dbReference type="ChEBI" id="CHEBI:57783"/>
        <dbReference type="ChEBI" id="CHEBI:57853"/>
        <dbReference type="ChEBI" id="CHEBI:58349"/>
        <dbReference type="ChEBI" id="CHEBI:507393"/>
        <dbReference type="EC" id="1.14.13.8"/>
    </reaction>
    <physiologicalReaction direction="left-to-right" evidence="15">
        <dbReference type="Rhea" id="RHEA:69820"/>
    </physiologicalReaction>
</comment>
<dbReference type="GO" id="GO:0034899">
    <property type="term" value="F:trimethylamine monooxygenase activity"/>
    <property type="evidence" value="ECO:0007669"/>
    <property type="project" value="UniProtKB-EC"/>
</dbReference>
<evidence type="ECO:0000256" key="17">
    <source>
        <dbReference type="ARBA" id="ARBA00049443"/>
    </source>
</evidence>
<dbReference type="Bgee" id="ENSELUG00000007169">
    <property type="expression patterns" value="Expressed in embryo and 13 other cell types or tissues"/>
</dbReference>
<evidence type="ECO:0000256" key="13">
    <source>
        <dbReference type="ARBA" id="ARBA00045957"/>
    </source>
</evidence>
<dbReference type="OrthoDB" id="66881at2759"/>
<evidence type="ECO:0000256" key="14">
    <source>
        <dbReference type="ARBA" id="ARBA00047338"/>
    </source>
</evidence>
<organism evidence="19 20">
    <name type="scientific">Esox lucius</name>
    <name type="common">Northern pike</name>
    <dbReference type="NCBI Taxonomy" id="8010"/>
    <lineage>
        <taxon>Eukaryota</taxon>
        <taxon>Metazoa</taxon>
        <taxon>Chordata</taxon>
        <taxon>Craniata</taxon>
        <taxon>Vertebrata</taxon>
        <taxon>Euteleostomi</taxon>
        <taxon>Actinopterygii</taxon>
        <taxon>Neopterygii</taxon>
        <taxon>Teleostei</taxon>
        <taxon>Protacanthopterygii</taxon>
        <taxon>Esociformes</taxon>
        <taxon>Esocidae</taxon>
        <taxon>Esox</taxon>
    </lineage>
</organism>
<keyword evidence="4 18" id="KW-0285">Flavoprotein</keyword>
<dbReference type="PRINTS" id="PR01121">
    <property type="entry name" value="FMOXYGENASE1"/>
</dbReference>
<keyword evidence="11 18" id="KW-0503">Monooxygenase</keyword>
<evidence type="ECO:0000313" key="19">
    <source>
        <dbReference type="Ensembl" id="ENSELUP00000055356.2"/>
    </source>
</evidence>
<evidence type="ECO:0000256" key="7">
    <source>
        <dbReference type="ARBA" id="ARBA00022827"/>
    </source>
</evidence>
<evidence type="ECO:0000256" key="2">
    <source>
        <dbReference type="ARBA" id="ARBA00004389"/>
    </source>
</evidence>
<keyword evidence="7 18" id="KW-0274">FAD</keyword>
<dbReference type="Pfam" id="PF00743">
    <property type="entry name" value="FMO-like"/>
    <property type="match status" value="1"/>
</dbReference>
<evidence type="ECO:0000256" key="6">
    <source>
        <dbReference type="ARBA" id="ARBA00022824"/>
    </source>
</evidence>
<dbReference type="EC" id="1.-.-.-" evidence="18"/>
<dbReference type="GeneTree" id="ENSGT00940000160836"/>
<dbReference type="PRINTS" id="PR00370">
    <property type="entry name" value="FMOXYGENASE"/>
</dbReference>
<accession>A0A6Q2XQ71</accession>
<evidence type="ECO:0000256" key="5">
    <source>
        <dbReference type="ARBA" id="ARBA00022692"/>
    </source>
</evidence>
<dbReference type="Ensembl" id="ENSELUT00000074289.2">
    <property type="protein sequence ID" value="ENSELUP00000055356.2"/>
    <property type="gene ID" value="ENSELUG00000007169.3"/>
</dbReference>
<keyword evidence="10 18" id="KW-0560">Oxidoreductase</keyword>
<evidence type="ECO:0000256" key="15">
    <source>
        <dbReference type="ARBA" id="ARBA00048041"/>
    </source>
</evidence>
<dbReference type="GO" id="GO:0050661">
    <property type="term" value="F:NADP binding"/>
    <property type="evidence" value="ECO:0007669"/>
    <property type="project" value="InterPro"/>
</dbReference>
<evidence type="ECO:0000313" key="20">
    <source>
        <dbReference type="Proteomes" id="UP000265140"/>
    </source>
</evidence>
<reference evidence="19" key="2">
    <citation type="submission" date="2020-02" db="EMBL/GenBank/DDBJ databases">
        <title>Esox lucius (northern pike) genome, fEsoLuc1, primary haplotype.</title>
        <authorList>
            <person name="Myers G."/>
            <person name="Karagic N."/>
            <person name="Meyer A."/>
            <person name="Pippel M."/>
            <person name="Reichard M."/>
            <person name="Winkler S."/>
            <person name="Tracey A."/>
            <person name="Sims Y."/>
            <person name="Howe K."/>
            <person name="Rhie A."/>
            <person name="Formenti G."/>
            <person name="Durbin R."/>
            <person name="Fedrigo O."/>
            <person name="Jarvis E.D."/>
        </authorList>
    </citation>
    <scope>NUCLEOTIDE SEQUENCE [LARGE SCALE GENOMIC DNA]</scope>
</reference>
<evidence type="ECO:0000256" key="9">
    <source>
        <dbReference type="ARBA" id="ARBA00022989"/>
    </source>
</evidence>
<dbReference type="SUPFAM" id="SSF51905">
    <property type="entry name" value="FAD/NAD(P)-binding domain"/>
    <property type="match status" value="2"/>
</dbReference>
<dbReference type="GO" id="GO:0004499">
    <property type="term" value="F:N,N-dimethylaniline monooxygenase activity"/>
    <property type="evidence" value="ECO:0007669"/>
    <property type="project" value="InterPro"/>
</dbReference>
<dbReference type="GO" id="GO:0005789">
    <property type="term" value="C:endoplasmic reticulum membrane"/>
    <property type="evidence" value="ECO:0007669"/>
    <property type="project" value="UniProtKB-SubCell"/>
</dbReference>
<dbReference type="Gene3D" id="3.50.50.60">
    <property type="entry name" value="FAD/NAD(P)-binding domain"/>
    <property type="match status" value="1"/>
</dbReference>
<evidence type="ECO:0000256" key="11">
    <source>
        <dbReference type="ARBA" id="ARBA00023033"/>
    </source>
</evidence>
<keyword evidence="12" id="KW-0472">Membrane</keyword>
<comment type="similarity">
    <text evidence="3 18">Belongs to the FMO family.</text>
</comment>
<dbReference type="FunFam" id="3.50.50.60:FF:000159">
    <property type="entry name" value="Dimethylaniline monooxygenase [N-oxide-forming]"/>
    <property type="match status" value="1"/>
</dbReference>
<comment type="cofactor">
    <cofactor evidence="1 18">
        <name>FAD</name>
        <dbReference type="ChEBI" id="CHEBI:57692"/>
    </cofactor>
</comment>
<evidence type="ECO:0000256" key="8">
    <source>
        <dbReference type="ARBA" id="ARBA00022857"/>
    </source>
</evidence>
<evidence type="ECO:0000256" key="1">
    <source>
        <dbReference type="ARBA" id="ARBA00001974"/>
    </source>
</evidence>
<dbReference type="PANTHER" id="PTHR23023">
    <property type="entry name" value="DIMETHYLANILINE MONOOXYGENASE"/>
    <property type="match status" value="1"/>
</dbReference>
<dbReference type="GO" id="GO:0050660">
    <property type="term" value="F:flavin adenine dinucleotide binding"/>
    <property type="evidence" value="ECO:0007669"/>
    <property type="project" value="InterPro"/>
</dbReference>
<reference evidence="20" key="1">
    <citation type="journal article" date="2014" name="PLoS ONE">
        <title>The genome and linkage map of the northern pike (Esox lucius): conserved synteny revealed between the salmonid sister group and the Neoteleostei.</title>
        <authorList>
            <person name="Rondeau E.B."/>
            <person name="Minkley D.R."/>
            <person name="Leong J.S."/>
            <person name="Messmer A.M."/>
            <person name="Jantzen J.R."/>
            <person name="von Schalburg K.R."/>
            <person name="Lemon C."/>
            <person name="Bird N.H."/>
            <person name="Koop B.F."/>
        </authorList>
    </citation>
    <scope>NUCLEOTIDE SEQUENCE</scope>
</reference>
<evidence type="ECO:0000256" key="4">
    <source>
        <dbReference type="ARBA" id="ARBA00022630"/>
    </source>
</evidence>
<evidence type="ECO:0000256" key="3">
    <source>
        <dbReference type="ARBA" id="ARBA00009183"/>
    </source>
</evidence>